<feature type="region of interest" description="Disordered" evidence="1">
    <location>
        <begin position="1"/>
        <end position="113"/>
    </location>
</feature>
<dbReference type="Pfam" id="PF00651">
    <property type="entry name" value="BTB"/>
    <property type="match status" value="1"/>
</dbReference>
<dbReference type="SMART" id="SM00225">
    <property type="entry name" value="BTB"/>
    <property type="match status" value="1"/>
</dbReference>
<feature type="compositionally biased region" description="Polar residues" evidence="1">
    <location>
        <begin position="865"/>
        <end position="879"/>
    </location>
</feature>
<feature type="region of interest" description="Disordered" evidence="1">
    <location>
        <begin position="129"/>
        <end position="159"/>
    </location>
</feature>
<organism evidence="3 4">
    <name type="scientific">Batrachochytrium salamandrivorans</name>
    <dbReference type="NCBI Taxonomy" id="1357716"/>
    <lineage>
        <taxon>Eukaryota</taxon>
        <taxon>Fungi</taxon>
        <taxon>Fungi incertae sedis</taxon>
        <taxon>Chytridiomycota</taxon>
        <taxon>Chytridiomycota incertae sedis</taxon>
        <taxon>Chytridiomycetes</taxon>
        <taxon>Rhizophydiales</taxon>
        <taxon>Rhizophydiales incertae sedis</taxon>
        <taxon>Batrachochytrium</taxon>
    </lineage>
</organism>
<dbReference type="InterPro" id="IPR000210">
    <property type="entry name" value="BTB/POZ_dom"/>
</dbReference>
<dbReference type="InterPro" id="IPR011333">
    <property type="entry name" value="SKP1/BTB/POZ_sf"/>
</dbReference>
<feature type="region of interest" description="Disordered" evidence="1">
    <location>
        <begin position="512"/>
        <end position="565"/>
    </location>
</feature>
<dbReference type="PROSITE" id="PS50097">
    <property type="entry name" value="BTB"/>
    <property type="match status" value="1"/>
</dbReference>
<gene>
    <name evidence="3" type="ORF">BASA50_000106</name>
</gene>
<feature type="compositionally biased region" description="Low complexity" evidence="1">
    <location>
        <begin position="66"/>
        <end position="113"/>
    </location>
</feature>
<feature type="compositionally biased region" description="Polar residues" evidence="1">
    <location>
        <begin position="554"/>
        <end position="565"/>
    </location>
</feature>
<evidence type="ECO:0000313" key="3">
    <source>
        <dbReference type="EMBL" id="KAH6587058.1"/>
    </source>
</evidence>
<evidence type="ECO:0000256" key="1">
    <source>
        <dbReference type="SAM" id="MobiDB-lite"/>
    </source>
</evidence>
<keyword evidence="4" id="KW-1185">Reference proteome</keyword>
<accession>A0ABQ8EV30</accession>
<protein>
    <recommendedName>
        <fullName evidence="2">BTB domain-containing protein</fullName>
    </recommendedName>
</protein>
<feature type="region of interest" description="Disordered" evidence="1">
    <location>
        <begin position="764"/>
        <end position="789"/>
    </location>
</feature>
<feature type="compositionally biased region" description="Low complexity" evidence="1">
    <location>
        <begin position="1"/>
        <end position="22"/>
    </location>
</feature>
<sequence length="990" mass="107172">MAASNSSSNQSNQSSRSSQNNRLHASSNPVINRNTLMGKQSLSDAAGTVSGSAKHARPVQKAVTDTTTSAARTAIGTTTTTTSSTNTTTTTDPTIKTTMTPTTSTEATNRTTTAAPLTSAAAVPVAFARSQPSKEHPVTAGHGQHSPASSHKAVTTTETVATEAVNKTVDNTLVISAEGTACSAFDKSRSVVLLQEYELGRFSDISVTCLGQTFRLHRIVLMQSPFFRALLLSNLSSSIISLRTDTDPRITTAGLETALRDLYSVHPSSQRKLLLNESTAIPVLSAACFLELQDLADYCVRQIAKVMSHISRIGLLASQLDNLDPANDLSPASYGPQHQYITLLGRYHSLLNSFCTATLCRFVGMHSMDEDDLPLQITAESESVSPRIYDQTRISFSDSNSGISVVAAAAEPTSANTTLLPSIAATSFPETISDPTQESVQTTLDIALASPLVEFLATLPMSWIKRLMESDWLCVRCEFDRYQITTQIIQMKTNCRESRSSSERDANALRSSISNNSQLNSGDSSFQAPCSTSTSEMGLSSYSESCPKAKKDAPSSNRDSIDDSQTNSVFCEASQVVNKDLSRKKNGTDSVSSETFAPMSAVANVTGMLSSLFEGFMTNKKRKIDSSEAIDQSNSQVGIHTNDDMSIGHNAGSESVHKDDESQIPISSETVNIYNRKIIPLRASRRRSDKHCASKARLDSILIEQESQIAAHILEKSIIYTYMTFPQLEVIKGDGVVPSSIVLESHWLQAELSNPVVGIRSRIHSTNSSHSNSHLGSSAPLPTALRPSKPAEKTLPKFRFGVRFDNVREQLAAHRHLMTGTDTDSDEPPLTIYSQSVICAGTQYRLVLCYEPGNGLELSNRSDDNLNSTSSSIRSQSAVPSALGGNMASSSVNDSIHSSAPGFKALLQRSRTSAGAISTSQQSISYRVYAFDHLKPVQFNDMHVFEPVTQCDFSGSGHARSLNIDHWDEHTLEQMSENHDSIWLIAVVEF</sequence>
<name>A0ABQ8EV30_9FUNG</name>
<dbReference type="Gene3D" id="3.30.710.10">
    <property type="entry name" value="Potassium Channel Kv1.1, Chain A"/>
    <property type="match status" value="1"/>
</dbReference>
<evidence type="ECO:0000313" key="4">
    <source>
        <dbReference type="Proteomes" id="UP001648503"/>
    </source>
</evidence>
<dbReference type="EMBL" id="JAFCIX010000569">
    <property type="protein sequence ID" value="KAH6587058.1"/>
    <property type="molecule type" value="Genomic_DNA"/>
</dbReference>
<dbReference type="Proteomes" id="UP001648503">
    <property type="component" value="Unassembled WGS sequence"/>
</dbReference>
<feature type="compositionally biased region" description="Polar residues" evidence="1">
    <location>
        <begin position="512"/>
        <end position="544"/>
    </location>
</feature>
<reference evidence="3 4" key="1">
    <citation type="submission" date="2021-02" db="EMBL/GenBank/DDBJ databases">
        <title>Variation within the Batrachochytrium salamandrivorans European outbreak.</title>
        <authorList>
            <person name="Kelly M."/>
            <person name="Pasmans F."/>
            <person name="Shea T.P."/>
            <person name="Munoz J.F."/>
            <person name="Carranza S."/>
            <person name="Cuomo C.A."/>
            <person name="Martel A."/>
        </authorList>
    </citation>
    <scope>NUCLEOTIDE SEQUENCE [LARGE SCALE GENOMIC DNA]</scope>
    <source>
        <strain evidence="3 4">AMFP18/2</strain>
    </source>
</reference>
<proteinExistence type="predicted"/>
<dbReference type="PANTHER" id="PTHR47369:SF2">
    <property type="entry name" value="BTB_POZ DOMAIN-CONTAINING PROTEIN 2"/>
    <property type="match status" value="1"/>
</dbReference>
<feature type="domain" description="BTB" evidence="2">
    <location>
        <begin position="203"/>
        <end position="264"/>
    </location>
</feature>
<feature type="region of interest" description="Disordered" evidence="1">
    <location>
        <begin position="860"/>
        <end position="886"/>
    </location>
</feature>
<dbReference type="SUPFAM" id="SSF54695">
    <property type="entry name" value="POZ domain"/>
    <property type="match status" value="1"/>
</dbReference>
<evidence type="ECO:0000259" key="2">
    <source>
        <dbReference type="PROSITE" id="PS50097"/>
    </source>
</evidence>
<feature type="compositionally biased region" description="Low complexity" evidence="1">
    <location>
        <begin position="764"/>
        <end position="778"/>
    </location>
</feature>
<comment type="caution">
    <text evidence="3">The sequence shown here is derived from an EMBL/GenBank/DDBJ whole genome shotgun (WGS) entry which is preliminary data.</text>
</comment>
<feature type="compositionally biased region" description="Polar residues" evidence="1">
    <location>
        <begin position="23"/>
        <end position="43"/>
    </location>
</feature>
<dbReference type="PANTHER" id="PTHR47369">
    <property type="entry name" value="BTB/POZ DOMAIN-CONTAINING PROTEIN"/>
    <property type="match status" value="1"/>
</dbReference>